<sequence length="129" mass="14509">MTPAKRNMAAAQAFFAKTIRSQGRPRATITLDGYASHRAVCEMNADGTLPKDATLRSLRYLNDLIEQDRRNIKSRVNAMLGFKCFRNATVTISGIELMHRIRKAQFDLTNLRLEDTNAPAIWKAVLSAQ</sequence>
<proteinExistence type="predicted"/>
<dbReference type="EMBL" id="JAYMRV010000016">
    <property type="protein sequence ID" value="MEM5426368.1"/>
    <property type="molecule type" value="Genomic_DNA"/>
</dbReference>
<comment type="caution">
    <text evidence="2">The sequence shown here is derived from an EMBL/GenBank/DDBJ whole genome shotgun (WGS) entry which is preliminary data.</text>
</comment>
<dbReference type="Pfam" id="PF13610">
    <property type="entry name" value="DDE_Tnp_IS240"/>
    <property type="match status" value="1"/>
</dbReference>
<reference evidence="2 3" key="1">
    <citation type="submission" date="2024-01" db="EMBL/GenBank/DDBJ databases">
        <title>The diversity of rhizobia nodulating Mimosa spp. in eleven states of Brazil covering several biomes is determined by host plant, location, and edaphic factors.</title>
        <authorList>
            <person name="Rouws L."/>
            <person name="Barauna A."/>
            <person name="Beukes C."/>
            <person name="De Faria S.M."/>
            <person name="Gross E."/>
            <person name="Dos Reis Junior F.B."/>
            <person name="Simon M."/>
            <person name="Maluk M."/>
            <person name="Odee D.W."/>
            <person name="Kenicer G."/>
            <person name="Young J.P.W."/>
            <person name="Reis V.M."/>
            <person name="Zilli J."/>
            <person name="James E.K."/>
        </authorList>
    </citation>
    <scope>NUCLEOTIDE SEQUENCE [LARGE SCALE GENOMIC DNA]</scope>
    <source>
        <strain evidence="2 3">JPY167</strain>
    </source>
</reference>
<evidence type="ECO:0000313" key="2">
    <source>
        <dbReference type="EMBL" id="MEM5426368.1"/>
    </source>
</evidence>
<dbReference type="PANTHER" id="PTHR35528:SF3">
    <property type="entry name" value="BLL1675 PROTEIN"/>
    <property type="match status" value="1"/>
</dbReference>
<evidence type="ECO:0000313" key="3">
    <source>
        <dbReference type="Proteomes" id="UP001489897"/>
    </source>
</evidence>
<name>A0ABU9S3F3_9BURK</name>
<gene>
    <name evidence="2" type="ORF">VSR73_35970</name>
</gene>
<protein>
    <submittedName>
        <fullName evidence="2">DDE-type integrase/transposase/recombinase</fullName>
    </submittedName>
</protein>
<organism evidence="2 3">
    <name type="scientific">Paraburkholderia ferrariae</name>
    <dbReference type="NCBI Taxonomy" id="386056"/>
    <lineage>
        <taxon>Bacteria</taxon>
        <taxon>Pseudomonadati</taxon>
        <taxon>Pseudomonadota</taxon>
        <taxon>Betaproteobacteria</taxon>
        <taxon>Burkholderiales</taxon>
        <taxon>Burkholderiaceae</taxon>
        <taxon>Paraburkholderia</taxon>
    </lineage>
</organism>
<dbReference type="Proteomes" id="UP001489897">
    <property type="component" value="Unassembled WGS sequence"/>
</dbReference>
<dbReference type="InterPro" id="IPR032874">
    <property type="entry name" value="DDE_dom"/>
</dbReference>
<dbReference type="InterPro" id="IPR052183">
    <property type="entry name" value="IS_Transposase"/>
</dbReference>
<evidence type="ECO:0000259" key="1">
    <source>
        <dbReference type="Pfam" id="PF13610"/>
    </source>
</evidence>
<keyword evidence="3" id="KW-1185">Reference proteome</keyword>
<feature type="domain" description="DDE" evidence="1">
    <location>
        <begin position="4"/>
        <end position="104"/>
    </location>
</feature>
<accession>A0ABU9S3F3</accession>
<dbReference type="PANTHER" id="PTHR35528">
    <property type="entry name" value="BLL1675 PROTEIN"/>
    <property type="match status" value="1"/>
</dbReference>